<keyword evidence="7" id="KW-0051">Antiviral defense</keyword>
<keyword evidence="2" id="KW-0808">Transferase</keyword>
<dbReference type="PANTHER" id="PTHR34047:SF7">
    <property type="entry name" value="RNA-DIRECTED DNA POLYMERASE"/>
    <property type="match status" value="1"/>
</dbReference>
<evidence type="ECO:0000259" key="11">
    <source>
        <dbReference type="PROSITE" id="PS50878"/>
    </source>
</evidence>
<dbReference type="GO" id="GO:0003964">
    <property type="term" value="F:RNA-directed DNA polymerase activity"/>
    <property type="evidence" value="ECO:0007669"/>
    <property type="project" value="UniProtKB-KW"/>
</dbReference>
<keyword evidence="3" id="KW-0548">Nucleotidyltransferase</keyword>
<dbReference type="InterPro" id="IPR000123">
    <property type="entry name" value="Reverse_transcriptase_msDNA"/>
</dbReference>
<dbReference type="GO" id="GO:0051607">
    <property type="term" value="P:defense response to virus"/>
    <property type="evidence" value="ECO:0007669"/>
    <property type="project" value="UniProtKB-KW"/>
</dbReference>
<keyword evidence="10" id="KW-0175">Coiled coil</keyword>
<evidence type="ECO:0000256" key="3">
    <source>
        <dbReference type="ARBA" id="ARBA00022695"/>
    </source>
</evidence>
<feature type="coiled-coil region" evidence="10">
    <location>
        <begin position="52"/>
        <end position="106"/>
    </location>
</feature>
<accession>W4L7B2</accession>
<gene>
    <name evidence="12" type="ORF">ETSY1_40060</name>
</gene>
<comment type="caution">
    <text evidence="12">The sequence shown here is derived from an EMBL/GenBank/DDBJ whole genome shotgun (WGS) entry which is preliminary data.</text>
</comment>
<evidence type="ECO:0000256" key="2">
    <source>
        <dbReference type="ARBA" id="ARBA00022679"/>
    </source>
</evidence>
<evidence type="ECO:0000256" key="10">
    <source>
        <dbReference type="SAM" id="Coils"/>
    </source>
</evidence>
<evidence type="ECO:0000256" key="4">
    <source>
        <dbReference type="ARBA" id="ARBA00022723"/>
    </source>
</evidence>
<dbReference type="AlphaFoldDB" id="W4L7B2"/>
<dbReference type="EC" id="2.7.7.49" evidence="1"/>
<keyword evidence="4" id="KW-0479">Metal-binding</keyword>
<comment type="catalytic activity">
    <reaction evidence="9">
        <text>DNA(n) + a 2'-deoxyribonucleoside 5'-triphosphate = DNA(n+1) + diphosphate</text>
        <dbReference type="Rhea" id="RHEA:22508"/>
        <dbReference type="Rhea" id="RHEA-COMP:17339"/>
        <dbReference type="Rhea" id="RHEA-COMP:17340"/>
        <dbReference type="ChEBI" id="CHEBI:33019"/>
        <dbReference type="ChEBI" id="CHEBI:61560"/>
        <dbReference type="ChEBI" id="CHEBI:173112"/>
        <dbReference type="EC" id="2.7.7.49"/>
    </reaction>
</comment>
<dbReference type="Proteomes" id="UP000019141">
    <property type="component" value="Unassembled WGS sequence"/>
</dbReference>
<evidence type="ECO:0000256" key="5">
    <source>
        <dbReference type="ARBA" id="ARBA00022842"/>
    </source>
</evidence>
<dbReference type="GO" id="GO:0046872">
    <property type="term" value="F:metal ion binding"/>
    <property type="evidence" value="ECO:0007669"/>
    <property type="project" value="UniProtKB-KW"/>
</dbReference>
<dbReference type="PRINTS" id="PR00866">
    <property type="entry name" value="RNADNAPOLMS"/>
</dbReference>
<dbReference type="InterPro" id="IPR051083">
    <property type="entry name" value="GrpII_Intron_Splice-Mob/Def"/>
</dbReference>
<evidence type="ECO:0000313" key="13">
    <source>
        <dbReference type="Proteomes" id="UP000019141"/>
    </source>
</evidence>
<dbReference type="PANTHER" id="PTHR34047">
    <property type="entry name" value="NUCLEAR INTRON MATURASE 1, MITOCHONDRIAL-RELATED"/>
    <property type="match status" value="1"/>
</dbReference>
<reference evidence="12 13" key="1">
    <citation type="journal article" date="2014" name="Nature">
        <title>An environmental bacterial taxon with a large and distinct metabolic repertoire.</title>
        <authorList>
            <person name="Wilson M.C."/>
            <person name="Mori T."/>
            <person name="Ruckert C."/>
            <person name="Uria A.R."/>
            <person name="Helf M.J."/>
            <person name="Takada K."/>
            <person name="Gernert C."/>
            <person name="Steffens U.A."/>
            <person name="Heycke N."/>
            <person name="Schmitt S."/>
            <person name="Rinke C."/>
            <person name="Helfrich E.J."/>
            <person name="Brachmann A.O."/>
            <person name="Gurgui C."/>
            <person name="Wakimoto T."/>
            <person name="Kracht M."/>
            <person name="Crusemann M."/>
            <person name="Hentschel U."/>
            <person name="Abe I."/>
            <person name="Matsunaga S."/>
            <person name="Kalinowski J."/>
            <person name="Takeyama H."/>
            <person name="Piel J."/>
        </authorList>
    </citation>
    <scope>NUCLEOTIDE SEQUENCE [LARGE SCALE GENOMIC DNA]</scope>
    <source>
        <strain evidence="13">TSY1</strain>
    </source>
</reference>
<dbReference type="HOGENOM" id="CLU_028398_4_0_7"/>
<dbReference type="GO" id="GO:0003723">
    <property type="term" value="F:RNA binding"/>
    <property type="evidence" value="ECO:0007669"/>
    <property type="project" value="InterPro"/>
</dbReference>
<evidence type="ECO:0000256" key="8">
    <source>
        <dbReference type="ARBA" id="ARBA00034120"/>
    </source>
</evidence>
<dbReference type="SUPFAM" id="SSF56672">
    <property type="entry name" value="DNA/RNA polymerases"/>
    <property type="match status" value="1"/>
</dbReference>
<comment type="similarity">
    <text evidence="8">Belongs to the bacterial reverse transcriptase family.</text>
</comment>
<dbReference type="PROSITE" id="PS50878">
    <property type="entry name" value="RT_POL"/>
    <property type="match status" value="1"/>
</dbReference>
<dbReference type="InterPro" id="IPR043502">
    <property type="entry name" value="DNA/RNA_pol_sf"/>
</dbReference>
<evidence type="ECO:0000313" key="12">
    <source>
        <dbReference type="EMBL" id="ETW93241.1"/>
    </source>
</evidence>
<proteinExistence type="inferred from homology"/>
<dbReference type="InterPro" id="IPR000477">
    <property type="entry name" value="RT_dom"/>
</dbReference>
<keyword evidence="13" id="KW-1185">Reference proteome</keyword>
<evidence type="ECO:0000256" key="9">
    <source>
        <dbReference type="ARBA" id="ARBA00048173"/>
    </source>
</evidence>
<evidence type="ECO:0000256" key="7">
    <source>
        <dbReference type="ARBA" id="ARBA00023118"/>
    </source>
</evidence>
<evidence type="ECO:0000256" key="6">
    <source>
        <dbReference type="ARBA" id="ARBA00022918"/>
    </source>
</evidence>
<evidence type="ECO:0000256" key="1">
    <source>
        <dbReference type="ARBA" id="ARBA00012493"/>
    </source>
</evidence>
<name>W4L7B2_ENTF1</name>
<dbReference type="CDD" id="cd03487">
    <property type="entry name" value="RT_Bac_retron_II"/>
    <property type="match status" value="1"/>
</dbReference>
<keyword evidence="6 12" id="KW-0695">RNA-directed DNA polymerase</keyword>
<keyword evidence="5" id="KW-0460">Magnesium</keyword>
<organism evidence="12 13">
    <name type="scientific">Entotheonella factor</name>
    <dbReference type="NCBI Taxonomy" id="1429438"/>
    <lineage>
        <taxon>Bacteria</taxon>
        <taxon>Pseudomonadati</taxon>
        <taxon>Nitrospinota/Tectimicrobiota group</taxon>
        <taxon>Candidatus Tectimicrobiota</taxon>
        <taxon>Candidatus Entotheonellia</taxon>
        <taxon>Candidatus Entotheonellales</taxon>
        <taxon>Candidatus Entotheonellaceae</taxon>
        <taxon>Candidatus Entotheonella</taxon>
    </lineage>
</organism>
<dbReference type="PATRIC" id="fig|1429438.4.peg.7505"/>
<feature type="domain" description="Reverse transcriptase" evidence="11">
    <location>
        <begin position="164"/>
        <end position="396"/>
    </location>
</feature>
<protein>
    <recommendedName>
        <fullName evidence="1">RNA-directed DNA polymerase</fullName>
        <ecNumber evidence="1">2.7.7.49</ecNumber>
    </recommendedName>
</protein>
<dbReference type="Pfam" id="PF00078">
    <property type="entry name" value="RVT_1"/>
    <property type="match status" value="1"/>
</dbReference>
<sequence length="467" mass="53232">MPDEQPQTRQALYDRIRESSKWEVILEEMIRFGFWPAEGTLPDDPADEIRQRGELERELKALRTEQARLKNQAMMLREMRRRRLEASRLKQKENRERRERERQERAAAWQERKSREIGYLGPGVSGGLQAVESDTDRLESFGLPVLHTPAQLAEAMGLRVGALRFLAFSRDVSRTSHYVRFKMPKKTGGERLISALMPRLKQAQRWILDHLLVRLTPHDASHGFRHGRSIVSNARPHTGCAVVVNMDMKDFFPTVDYPRVKGFYRALGYSEAVSTVLALLCTEAETEEVVLDGITWYVTLGERHLPQGAPTSPAISNLICRRLDQRLSGIAGTLGLTYTRYADDLTFSAEAADAPMIGKLLRQTRFVVEAEGFELHPAKTRVMRRHQRQDVTGVVVNQQPAVARKTLKRFRALLHQIETTGPDGKHWGGNPNVLHSIQGFANYVYMVDPDKGAVLKQRVQRILASQR</sequence>
<dbReference type="EMBL" id="AZHW01001274">
    <property type="protein sequence ID" value="ETW93241.1"/>
    <property type="molecule type" value="Genomic_DNA"/>
</dbReference>